<keyword evidence="1" id="KW-0732">Signal</keyword>
<dbReference type="STRING" id="1914963.AWW67_03185"/>
<dbReference type="AlphaFoldDB" id="A0A150XZB8"/>
<sequence length="366" mass="41081">MKKLLAVLLLSIAAVEASAQFHTLKIPQPSNRVTETQRLAVTDITIDYSSPSANGRDVWNDTNVIPKNGDPIPWRAGANMNTTIEFSTDVTIEGKALKAGKYGFHIIPKDDSYQLLFAHNNDQWGSYYLDVDKDVTLKVDVKSEECAPSEKLDYEFINWTESTVQVALEWGNQRIPFTVGVDINNTVVESFRSELRGINTYHWQAWNDAAAWCLIHNTNLEEALTWADRSINGGYGGFAANKNVTNLTTKVRLLKALNKSEELTATITELKAMDMSPNEANELGIFLLQNNKASDALEITERLLKENPDAWFLMLNKGIFQYYLGNKKSALKTLNEVEKVIPEGFRARLGQIKTEIENNTYKVPGS</sequence>
<evidence type="ECO:0000313" key="2">
    <source>
        <dbReference type="EMBL" id="KYG84130.1"/>
    </source>
</evidence>
<dbReference type="SUPFAM" id="SSF48452">
    <property type="entry name" value="TPR-like"/>
    <property type="match status" value="1"/>
</dbReference>
<proteinExistence type="predicted"/>
<reference evidence="2 3" key="1">
    <citation type="submission" date="2016-01" db="EMBL/GenBank/DDBJ databases">
        <title>Genome sequencing of Roseivirga seohaensis SW-152.</title>
        <authorList>
            <person name="Selvaratnam C."/>
            <person name="Thevarajoo S."/>
            <person name="Goh K.M."/>
            <person name="Ee R."/>
            <person name="Chan K.-G."/>
            <person name="Chong C.S."/>
        </authorList>
    </citation>
    <scope>NUCLEOTIDE SEQUENCE [LARGE SCALE GENOMIC DNA]</scope>
    <source>
        <strain evidence="2 3">SW-152</strain>
    </source>
</reference>
<evidence type="ECO:0000313" key="3">
    <source>
        <dbReference type="Proteomes" id="UP000075663"/>
    </source>
</evidence>
<dbReference type="EMBL" id="LRPB01000023">
    <property type="protein sequence ID" value="KYG84130.1"/>
    <property type="molecule type" value="Genomic_DNA"/>
</dbReference>
<organism evidence="2 3">
    <name type="scientific">Roseivirga seohaensis</name>
    <dbReference type="NCBI Taxonomy" id="1914963"/>
    <lineage>
        <taxon>Bacteria</taxon>
        <taxon>Pseudomonadati</taxon>
        <taxon>Bacteroidota</taxon>
        <taxon>Cytophagia</taxon>
        <taxon>Cytophagales</taxon>
        <taxon>Roseivirgaceae</taxon>
        <taxon>Roseivirga</taxon>
    </lineage>
</organism>
<evidence type="ECO:0000256" key="1">
    <source>
        <dbReference type="SAM" id="SignalP"/>
    </source>
</evidence>
<comment type="caution">
    <text evidence="2">The sequence shown here is derived from an EMBL/GenBank/DDBJ whole genome shotgun (WGS) entry which is preliminary data.</text>
</comment>
<accession>A0A150XZB8</accession>
<dbReference type="RefSeq" id="WP_062300919.1">
    <property type="nucleotide sequence ID" value="NZ_LRPB01000023.1"/>
</dbReference>
<gene>
    <name evidence="2" type="ORF">AWW67_03185</name>
</gene>
<feature type="chain" id="PRO_5007575429" evidence="1">
    <location>
        <begin position="20"/>
        <end position="366"/>
    </location>
</feature>
<dbReference type="Proteomes" id="UP000075663">
    <property type="component" value="Unassembled WGS sequence"/>
</dbReference>
<protein>
    <submittedName>
        <fullName evidence="2">Uncharacterized protein</fullName>
    </submittedName>
</protein>
<dbReference type="InterPro" id="IPR011990">
    <property type="entry name" value="TPR-like_helical_dom_sf"/>
</dbReference>
<name>A0A150XZB8_9BACT</name>
<feature type="signal peptide" evidence="1">
    <location>
        <begin position="1"/>
        <end position="19"/>
    </location>
</feature>
<dbReference type="Pfam" id="PF11138">
    <property type="entry name" value="DUF2911"/>
    <property type="match status" value="1"/>
</dbReference>
<dbReference type="InterPro" id="IPR021314">
    <property type="entry name" value="DUF2911"/>
</dbReference>
<dbReference type="Gene3D" id="1.25.40.10">
    <property type="entry name" value="Tetratricopeptide repeat domain"/>
    <property type="match status" value="1"/>
</dbReference>